<feature type="transmembrane region" description="Helical" evidence="21">
    <location>
        <begin position="213"/>
        <end position="237"/>
    </location>
</feature>
<feature type="transmembrane region" description="Helical" evidence="21">
    <location>
        <begin position="425"/>
        <end position="445"/>
    </location>
</feature>
<dbReference type="InterPro" id="IPR002289">
    <property type="entry name" value="GABAAb_rcpt"/>
</dbReference>
<evidence type="ECO:0000256" key="5">
    <source>
        <dbReference type="ARBA" id="ARBA00022729"/>
    </source>
</evidence>
<dbReference type="Gene3D" id="1.20.58.390">
    <property type="entry name" value="Neurotransmitter-gated ion-channel transmembrane domain"/>
    <property type="match status" value="1"/>
</dbReference>
<evidence type="ECO:0000256" key="19">
    <source>
        <dbReference type="ARBA" id="ARBA00071250"/>
    </source>
</evidence>
<dbReference type="InterPro" id="IPR036719">
    <property type="entry name" value="Neuro-gated_channel_TM_sf"/>
</dbReference>
<keyword evidence="3" id="KW-1003">Cell membrane</keyword>
<feature type="domain" description="Neurotransmitter-gated ion-channel transmembrane" evidence="23">
    <location>
        <begin position="220"/>
        <end position="439"/>
    </location>
</feature>
<proteinExistence type="inferred from homology"/>
<evidence type="ECO:0000259" key="22">
    <source>
        <dbReference type="Pfam" id="PF02931"/>
    </source>
</evidence>
<dbReference type="SUPFAM" id="SSF90112">
    <property type="entry name" value="Neurotransmitter-gated ion-channel transmembrane pore"/>
    <property type="match status" value="1"/>
</dbReference>
<comment type="subcellular location">
    <subcellularLocation>
        <location evidence="18">Postsynaptic cell membrane</location>
        <topology evidence="18">Multi-pass membrane protein</topology>
    </subcellularLocation>
</comment>
<dbReference type="GO" id="GO:0045211">
    <property type="term" value="C:postsynaptic membrane"/>
    <property type="evidence" value="ECO:0007669"/>
    <property type="project" value="UniProtKB-SubCell"/>
</dbReference>
<evidence type="ECO:0000256" key="12">
    <source>
        <dbReference type="ARBA" id="ARBA00023173"/>
    </source>
</evidence>
<keyword evidence="2" id="KW-0813">Transport</keyword>
<evidence type="ECO:0000256" key="13">
    <source>
        <dbReference type="ARBA" id="ARBA00023180"/>
    </source>
</evidence>
<gene>
    <name evidence="24" type="ORF">ALC53_07205</name>
</gene>
<comment type="similarity">
    <text evidence="1">Belongs to the ligand-gated ion channel (TC 1.A.9) family. Gamma-aminobutyric acid receptor (TC 1.A.9.5) subfamily.</text>
</comment>
<evidence type="ECO:0000259" key="23">
    <source>
        <dbReference type="Pfam" id="PF02932"/>
    </source>
</evidence>
<dbReference type="FunFam" id="1.20.58.390:FF:000033">
    <property type="entry name" value="Gamma-aminobutyric acid receptor subunit beta"/>
    <property type="match status" value="1"/>
</dbReference>
<dbReference type="GO" id="GO:0099095">
    <property type="term" value="F:ligand-gated monoatomic anion channel activity"/>
    <property type="evidence" value="ECO:0007669"/>
    <property type="project" value="UniProtKB-ARBA"/>
</dbReference>
<evidence type="ECO:0000256" key="10">
    <source>
        <dbReference type="ARBA" id="ARBA00023157"/>
    </source>
</evidence>
<dbReference type="Gene3D" id="2.70.170.10">
    <property type="entry name" value="Neurotransmitter-gated ion-channel ligand-binding domain"/>
    <property type="match status" value="2"/>
</dbReference>
<dbReference type="NCBIfam" id="TIGR00860">
    <property type="entry name" value="LIC"/>
    <property type="match status" value="1"/>
</dbReference>
<dbReference type="STRING" id="520822.A0A195BDD7"/>
<keyword evidence="11 24" id="KW-0675">Receptor</keyword>
<dbReference type="Pfam" id="PF02931">
    <property type="entry name" value="Neur_chan_LBD"/>
    <property type="match status" value="1"/>
</dbReference>
<feature type="transmembrane region" description="Helical" evidence="21">
    <location>
        <begin position="279"/>
        <end position="301"/>
    </location>
</feature>
<dbReference type="SUPFAM" id="SSF63712">
    <property type="entry name" value="Nicotinic receptor ligand binding domain-like"/>
    <property type="match status" value="1"/>
</dbReference>
<evidence type="ECO:0000256" key="11">
    <source>
        <dbReference type="ARBA" id="ARBA00023170"/>
    </source>
</evidence>
<protein>
    <recommendedName>
        <fullName evidence="19">Gamma-aminobutyric acid receptor subunit beta</fullName>
    </recommendedName>
</protein>
<dbReference type="CDD" id="cd19049">
    <property type="entry name" value="LGIC_TM_anion"/>
    <property type="match status" value="1"/>
</dbReference>
<keyword evidence="12" id="KW-0869">Chloride channel</keyword>
<dbReference type="PANTHER" id="PTHR18945">
    <property type="entry name" value="NEUROTRANSMITTER GATED ION CHANNEL"/>
    <property type="match status" value="1"/>
</dbReference>
<keyword evidence="16" id="KW-1071">Ligand-gated ion channel</keyword>
<organism evidence="24 25">
    <name type="scientific">Atta colombica</name>
    <dbReference type="NCBI Taxonomy" id="520822"/>
    <lineage>
        <taxon>Eukaryota</taxon>
        <taxon>Metazoa</taxon>
        <taxon>Ecdysozoa</taxon>
        <taxon>Arthropoda</taxon>
        <taxon>Hexapoda</taxon>
        <taxon>Insecta</taxon>
        <taxon>Pterygota</taxon>
        <taxon>Neoptera</taxon>
        <taxon>Endopterygota</taxon>
        <taxon>Hymenoptera</taxon>
        <taxon>Apocrita</taxon>
        <taxon>Aculeata</taxon>
        <taxon>Formicoidea</taxon>
        <taxon>Formicidae</taxon>
        <taxon>Myrmicinae</taxon>
        <taxon>Atta</taxon>
    </lineage>
</organism>
<evidence type="ECO:0000256" key="15">
    <source>
        <dbReference type="ARBA" id="ARBA00023257"/>
    </source>
</evidence>
<evidence type="ECO:0000256" key="17">
    <source>
        <dbReference type="ARBA" id="ARBA00023303"/>
    </source>
</evidence>
<dbReference type="AlphaFoldDB" id="A0A195BDD7"/>
<keyword evidence="6 21" id="KW-1133">Transmembrane helix</keyword>
<dbReference type="InterPro" id="IPR006028">
    <property type="entry name" value="GABAA/Glycine_rcpt"/>
</dbReference>
<dbReference type="PRINTS" id="PR00252">
    <property type="entry name" value="NRIONCHANNEL"/>
</dbReference>
<dbReference type="EMBL" id="KQ976514">
    <property type="protein sequence ID" value="KYM82205.1"/>
    <property type="molecule type" value="Genomic_DNA"/>
</dbReference>
<evidence type="ECO:0000256" key="7">
    <source>
        <dbReference type="ARBA" id="ARBA00023018"/>
    </source>
</evidence>
<keyword evidence="7" id="KW-0770">Synapse</keyword>
<evidence type="ECO:0000256" key="1">
    <source>
        <dbReference type="ARBA" id="ARBA00010180"/>
    </source>
</evidence>
<evidence type="ECO:0000256" key="9">
    <source>
        <dbReference type="ARBA" id="ARBA00023136"/>
    </source>
</evidence>
<keyword evidence="15" id="KW-0628">Postsynaptic cell membrane</keyword>
<sequence>MKFLFVYRTASGSMLGDVNISAILDSFSVSYDKRVRPNYGGPPVEVGVTMYVLSISSLSEVKMDFTLDFYFRQFWTDPRLAFKPRPGVETLSVGSEFIKNIWVPDTFFVNEKQSYFHIATTSNEFIRIHHSGSITRSIRYVPTAGGLSIFSVGYTMRDIRYKWNEGPNSVGVSNEVSLPQFKVLGHRQRAMEISLTTGNYSRLACEIQFVRSMGYYLIQIYIPSGLIVIISWVSFWLNRNATPARVALGVTTVLTMTTLMSSTNAALPKISYVKSIDVYLGTCFVMVFASLLEYATVGYMAKRIQMRKNRFQKIAESMKAASENPGPPRVPGDHGDHAPKQTVSSDGQDCPNCRVSCKWSHVVQEVRFKVHDPKAHSKGGTLENTINGRADEESAGAPQHIIHPSKDITKLYGITPSDIDKYSRIVFPVCFVCFNLMYWIIYLHISDVVADDLVLLEEAK</sequence>
<evidence type="ECO:0000256" key="8">
    <source>
        <dbReference type="ARBA" id="ARBA00023065"/>
    </source>
</evidence>
<dbReference type="InterPro" id="IPR006201">
    <property type="entry name" value="Neur_channel"/>
</dbReference>
<reference evidence="24 25" key="1">
    <citation type="submission" date="2015-09" db="EMBL/GenBank/DDBJ databases">
        <title>Atta colombica WGS genome.</title>
        <authorList>
            <person name="Nygaard S."/>
            <person name="Hu H."/>
            <person name="Boomsma J."/>
            <person name="Zhang G."/>
        </authorList>
    </citation>
    <scope>NUCLEOTIDE SEQUENCE [LARGE SCALE GENOMIC DNA]</scope>
    <source>
        <strain evidence="24">Treedump-2</strain>
        <tissue evidence="24">Whole body</tissue>
    </source>
</reference>
<name>A0A195BDD7_9HYME</name>
<evidence type="ECO:0000313" key="24">
    <source>
        <dbReference type="EMBL" id="KYM82205.1"/>
    </source>
</evidence>
<evidence type="ECO:0000256" key="20">
    <source>
        <dbReference type="SAM" id="MobiDB-lite"/>
    </source>
</evidence>
<evidence type="ECO:0000256" key="3">
    <source>
        <dbReference type="ARBA" id="ARBA00022475"/>
    </source>
</evidence>
<keyword evidence="4 21" id="KW-0812">Transmembrane</keyword>
<evidence type="ECO:0000313" key="25">
    <source>
        <dbReference type="Proteomes" id="UP000078540"/>
    </source>
</evidence>
<evidence type="ECO:0000256" key="6">
    <source>
        <dbReference type="ARBA" id="ARBA00022989"/>
    </source>
</evidence>
<feature type="transmembrane region" description="Helical" evidence="21">
    <location>
        <begin position="246"/>
        <end position="267"/>
    </location>
</feature>
<evidence type="ECO:0000256" key="18">
    <source>
        <dbReference type="ARBA" id="ARBA00034104"/>
    </source>
</evidence>
<dbReference type="Pfam" id="PF02932">
    <property type="entry name" value="Neur_chan_memb"/>
    <property type="match status" value="1"/>
</dbReference>
<keyword evidence="10" id="KW-1015">Disulfide bond</keyword>
<keyword evidence="13" id="KW-0325">Glycoprotein</keyword>
<dbReference type="GO" id="GO:0004890">
    <property type="term" value="F:GABA-A receptor activity"/>
    <property type="evidence" value="ECO:0007669"/>
    <property type="project" value="InterPro"/>
</dbReference>
<evidence type="ECO:0000256" key="16">
    <source>
        <dbReference type="ARBA" id="ARBA00023286"/>
    </source>
</evidence>
<dbReference type="FunFam" id="2.70.170.10:FF:000021">
    <property type="entry name" value="Gamma-aminobutyric acid receptor isoform 3b"/>
    <property type="match status" value="1"/>
</dbReference>
<dbReference type="Proteomes" id="UP000078540">
    <property type="component" value="Unassembled WGS sequence"/>
</dbReference>
<evidence type="ECO:0000256" key="2">
    <source>
        <dbReference type="ARBA" id="ARBA00022448"/>
    </source>
</evidence>
<dbReference type="InterPro" id="IPR038050">
    <property type="entry name" value="Neuro_actylchol_rec"/>
</dbReference>
<dbReference type="GO" id="GO:0034707">
    <property type="term" value="C:chloride channel complex"/>
    <property type="evidence" value="ECO:0007669"/>
    <property type="project" value="UniProtKB-KW"/>
</dbReference>
<keyword evidence="17" id="KW-0407">Ion channel</keyword>
<keyword evidence="9 21" id="KW-0472">Membrane</keyword>
<evidence type="ECO:0000256" key="14">
    <source>
        <dbReference type="ARBA" id="ARBA00023214"/>
    </source>
</evidence>
<dbReference type="InterPro" id="IPR036734">
    <property type="entry name" value="Neur_chan_lig-bd_sf"/>
</dbReference>
<dbReference type="GO" id="GO:0005254">
    <property type="term" value="F:chloride channel activity"/>
    <property type="evidence" value="ECO:0007669"/>
    <property type="project" value="UniProtKB-KW"/>
</dbReference>
<evidence type="ECO:0000256" key="21">
    <source>
        <dbReference type="SAM" id="Phobius"/>
    </source>
</evidence>
<keyword evidence="14" id="KW-0868">Chloride</keyword>
<feature type="domain" description="Neurotransmitter-gated ion-channel ligand-binding" evidence="22">
    <location>
        <begin position="22"/>
        <end position="140"/>
    </location>
</feature>
<keyword evidence="5" id="KW-0732">Signal</keyword>
<dbReference type="GO" id="GO:0005230">
    <property type="term" value="F:extracellular ligand-gated monoatomic ion channel activity"/>
    <property type="evidence" value="ECO:0007669"/>
    <property type="project" value="InterPro"/>
</dbReference>
<dbReference type="InterPro" id="IPR006029">
    <property type="entry name" value="Neurotrans-gated_channel_TM"/>
</dbReference>
<evidence type="ECO:0000256" key="4">
    <source>
        <dbReference type="ARBA" id="ARBA00022692"/>
    </source>
</evidence>
<keyword evidence="8" id="KW-0406">Ion transport</keyword>
<dbReference type="PRINTS" id="PR01160">
    <property type="entry name" value="GABAARBETA"/>
</dbReference>
<keyword evidence="25" id="KW-1185">Reference proteome</keyword>
<feature type="region of interest" description="Disordered" evidence="20">
    <location>
        <begin position="318"/>
        <end position="348"/>
    </location>
</feature>
<accession>A0A195BDD7</accession>
<dbReference type="InterPro" id="IPR006202">
    <property type="entry name" value="Neur_chan_lig-bd"/>
</dbReference>
<dbReference type="PRINTS" id="PR00253">
    <property type="entry name" value="GABAARECEPTR"/>
</dbReference>